<dbReference type="OrthoDB" id="6783964at2759"/>
<reference evidence="2" key="1">
    <citation type="submission" date="2021-10" db="EMBL/GenBank/DDBJ databases">
        <title>Tropical sea cucumber genome reveals ecological adaptation and Cuvierian tubules defense mechanism.</title>
        <authorList>
            <person name="Chen T."/>
        </authorList>
    </citation>
    <scope>NUCLEOTIDE SEQUENCE</scope>
    <source>
        <strain evidence="2">Nanhai2018</strain>
        <tissue evidence="2">Muscle</tissue>
    </source>
</reference>
<proteinExistence type="predicted"/>
<dbReference type="Proteomes" id="UP001152320">
    <property type="component" value="Chromosome 10"/>
</dbReference>
<evidence type="ECO:0000256" key="1">
    <source>
        <dbReference type="SAM" id="MobiDB-lite"/>
    </source>
</evidence>
<dbReference type="EMBL" id="JAIZAY010000010">
    <property type="protein sequence ID" value="KAJ8035278.1"/>
    <property type="molecule type" value="Genomic_DNA"/>
</dbReference>
<feature type="region of interest" description="Disordered" evidence="1">
    <location>
        <begin position="151"/>
        <end position="177"/>
    </location>
</feature>
<protein>
    <submittedName>
        <fullName evidence="2">Uncharacterized protein</fullName>
    </submittedName>
</protein>
<feature type="compositionally biased region" description="Acidic residues" evidence="1">
    <location>
        <begin position="102"/>
        <end position="117"/>
    </location>
</feature>
<dbReference type="PANTHER" id="PTHR33480:SF1">
    <property type="entry name" value="TYR RECOMBINASE DOMAIN-CONTAINING PROTEIN"/>
    <property type="match status" value="1"/>
</dbReference>
<gene>
    <name evidence="2" type="ORF">HOLleu_22449</name>
</gene>
<dbReference type="PANTHER" id="PTHR33480">
    <property type="entry name" value="SET DOMAIN-CONTAINING PROTEIN-RELATED"/>
    <property type="match status" value="1"/>
</dbReference>
<feature type="compositionally biased region" description="Basic and acidic residues" evidence="1">
    <location>
        <begin position="118"/>
        <end position="127"/>
    </location>
</feature>
<feature type="region of interest" description="Disordered" evidence="1">
    <location>
        <begin position="102"/>
        <end position="132"/>
    </location>
</feature>
<evidence type="ECO:0000313" key="2">
    <source>
        <dbReference type="EMBL" id="KAJ8035278.1"/>
    </source>
</evidence>
<organism evidence="2 3">
    <name type="scientific">Holothuria leucospilota</name>
    <name type="common">Black long sea cucumber</name>
    <name type="synonym">Mertensiothuria leucospilota</name>
    <dbReference type="NCBI Taxonomy" id="206669"/>
    <lineage>
        <taxon>Eukaryota</taxon>
        <taxon>Metazoa</taxon>
        <taxon>Echinodermata</taxon>
        <taxon>Eleutherozoa</taxon>
        <taxon>Echinozoa</taxon>
        <taxon>Holothuroidea</taxon>
        <taxon>Aspidochirotacea</taxon>
        <taxon>Aspidochirotida</taxon>
        <taxon>Holothuriidae</taxon>
        <taxon>Holothuria</taxon>
    </lineage>
</organism>
<evidence type="ECO:0000313" key="3">
    <source>
        <dbReference type="Proteomes" id="UP001152320"/>
    </source>
</evidence>
<keyword evidence="3" id="KW-1185">Reference proteome</keyword>
<dbReference type="AlphaFoldDB" id="A0A9Q1H764"/>
<accession>A0A9Q1H764</accession>
<sequence>MPRYMATMSQVLNITPQQQRWIVDHVGHTFDVHHIRYRSTMDIILRLDITKLLLVMDSGNIGKFKNKKLEDIQLEDVLDLSHENTGTLATDEADKAEVEEEYLPDLPQDDDEEEDFCQDNREKDGRLLKGNRTGPEIEEVQDLFSIRFKKSKTPGKKPLGRLLRPAKQMGAQYGKCR</sequence>
<name>A0A9Q1H764_HOLLE</name>
<comment type="caution">
    <text evidence="2">The sequence shown here is derived from an EMBL/GenBank/DDBJ whole genome shotgun (WGS) entry which is preliminary data.</text>
</comment>